<feature type="region of interest" description="Disordered" evidence="1">
    <location>
        <begin position="223"/>
        <end position="290"/>
    </location>
</feature>
<feature type="compositionally biased region" description="Gly residues" evidence="1">
    <location>
        <begin position="559"/>
        <end position="573"/>
    </location>
</feature>
<feature type="domain" description="Flagellar hook-length control protein-like C-terminal" evidence="2">
    <location>
        <begin position="497"/>
        <end position="565"/>
    </location>
</feature>
<dbReference type="Gene3D" id="3.30.750.140">
    <property type="match status" value="1"/>
</dbReference>
<evidence type="ECO:0000313" key="4">
    <source>
        <dbReference type="Proteomes" id="UP000252023"/>
    </source>
</evidence>
<dbReference type="OrthoDB" id="7203912at2"/>
<feature type="region of interest" description="Disordered" evidence="1">
    <location>
        <begin position="398"/>
        <end position="471"/>
    </location>
</feature>
<dbReference type="EMBL" id="CP030918">
    <property type="protein sequence ID" value="AXC49186.1"/>
    <property type="molecule type" value="Genomic_DNA"/>
</dbReference>
<feature type="region of interest" description="Disordered" evidence="1">
    <location>
        <begin position="553"/>
        <end position="606"/>
    </location>
</feature>
<feature type="region of interest" description="Disordered" evidence="1">
    <location>
        <begin position="82"/>
        <end position="120"/>
    </location>
</feature>
<reference evidence="4" key="1">
    <citation type="submission" date="2018-07" db="EMBL/GenBank/DDBJ databases">
        <title>Genome sequencing of Paracoccus sp. SC2-6.</title>
        <authorList>
            <person name="Heo J."/>
            <person name="Kim S.-J."/>
            <person name="Kwon S.-W."/>
        </authorList>
    </citation>
    <scope>NUCLEOTIDE SEQUENCE [LARGE SCALE GENOMIC DNA]</scope>
    <source>
        <strain evidence="4">SC2-6</strain>
    </source>
</reference>
<feature type="region of interest" description="Disordered" evidence="1">
    <location>
        <begin position="334"/>
        <end position="381"/>
    </location>
</feature>
<keyword evidence="3" id="KW-0969">Cilium</keyword>
<evidence type="ECO:0000313" key="3">
    <source>
        <dbReference type="EMBL" id="AXC49186.1"/>
    </source>
</evidence>
<keyword evidence="3" id="KW-0282">Flagellum</keyword>
<proteinExistence type="predicted"/>
<keyword evidence="4" id="KW-1185">Reference proteome</keyword>
<feature type="compositionally biased region" description="Basic and acidic residues" evidence="1">
    <location>
        <begin position="228"/>
        <end position="242"/>
    </location>
</feature>
<dbReference type="KEGG" id="pars:DRW48_05350"/>
<evidence type="ECO:0000259" key="2">
    <source>
        <dbReference type="Pfam" id="PF02120"/>
    </source>
</evidence>
<feature type="compositionally biased region" description="Basic and acidic residues" evidence="1">
    <location>
        <begin position="575"/>
        <end position="606"/>
    </location>
</feature>
<feature type="compositionally biased region" description="Polar residues" evidence="1">
    <location>
        <begin position="400"/>
        <end position="410"/>
    </location>
</feature>
<dbReference type="InterPro" id="IPR038610">
    <property type="entry name" value="FliK-like_C_sf"/>
</dbReference>
<dbReference type="InterPro" id="IPR021136">
    <property type="entry name" value="Flagellar_hook_control-like_C"/>
</dbReference>
<dbReference type="AlphaFoldDB" id="A0A344PII1"/>
<protein>
    <submittedName>
        <fullName evidence="3">Flagellar hook-length control protein FliK</fullName>
    </submittedName>
</protein>
<dbReference type="Proteomes" id="UP000252023">
    <property type="component" value="Chromosome"/>
</dbReference>
<keyword evidence="3" id="KW-0966">Cell projection</keyword>
<evidence type="ECO:0000256" key="1">
    <source>
        <dbReference type="SAM" id="MobiDB-lite"/>
    </source>
</evidence>
<sequence length="606" mass="62928">MPAISPLILICPPLNRSAGGGGAPFQSDDFASLVDFVATDLQDCDAGVAEQAEAPGLSGTEEESGAGALTFFGWFPTLGTEAAGDAARTGPRGEEASSVDAAKSRADQGFATPTEDGLEESARRQFLGGADRVNDLQVMSVPLGPPAAQLAPTASGESRPALPLAEEVAAQPAKPAQSKSPLSGEIVLARPSGDAAALPCRSVAADALSPAAPDVLATTARQMPPSEDLGKTEGAGKEEAVSKRTTIVRPARQGGPGASADRGTVAETGDVPARASSFPTPAGPLPTLGDEMQTRADEARQVLPRPQAPVRHEPAPSPPLAVIEIARVGELPKHDAAKVPIDGETDDELGDDGGQVRLRLDPPVAVHSRADAPSSGLVRPREDHAGFVAVVQRQVHADRQFSQPSTSHVTSWPHADWPSPAETSSDEPRLSSASSPDAQLNDMHVFDAAVGDRHGEPASPPGVSGQPSFRPTQVHAPLARAHHATPSPDIEMRDGAAHLTLEGDELGRIDIRVERGDAGIAIVMRAERGESAELMRRNADILHRELAESGIGNARLDFGQGGGPSPGMGGQSGERGTRGRPDGREAIRPENAKQTRKVSDRVDLRL</sequence>
<name>A0A344PII1_9RHOB</name>
<organism evidence="3 4">
    <name type="scientific">Paracoccus suum</name>
    <dbReference type="NCBI Taxonomy" id="2259340"/>
    <lineage>
        <taxon>Bacteria</taxon>
        <taxon>Pseudomonadati</taxon>
        <taxon>Pseudomonadota</taxon>
        <taxon>Alphaproteobacteria</taxon>
        <taxon>Rhodobacterales</taxon>
        <taxon>Paracoccaceae</taxon>
        <taxon>Paracoccus</taxon>
    </lineage>
</organism>
<dbReference type="Pfam" id="PF02120">
    <property type="entry name" value="Flg_hook"/>
    <property type="match status" value="1"/>
</dbReference>
<accession>A0A344PII1</accession>
<gene>
    <name evidence="3" type="ORF">DRW48_05350</name>
</gene>
<dbReference type="RefSeq" id="WP_114075505.1">
    <property type="nucleotide sequence ID" value="NZ_CP030918.1"/>
</dbReference>